<dbReference type="GO" id="GO:0008168">
    <property type="term" value="F:methyltransferase activity"/>
    <property type="evidence" value="ECO:0007669"/>
    <property type="project" value="UniProtKB-KW"/>
</dbReference>
<dbReference type="GO" id="GO:0009307">
    <property type="term" value="P:DNA restriction-modification system"/>
    <property type="evidence" value="ECO:0007669"/>
    <property type="project" value="UniProtKB-KW"/>
</dbReference>
<protein>
    <submittedName>
        <fullName evidence="4">DNA (Cytosine-5-)-methyltransferase [CpG DNA methylase]</fullName>
    </submittedName>
</protein>
<dbReference type="Pfam" id="PF00145">
    <property type="entry name" value="DNA_methylase"/>
    <property type="match status" value="1"/>
</dbReference>
<evidence type="ECO:0000256" key="3">
    <source>
        <dbReference type="ARBA" id="ARBA00022747"/>
    </source>
</evidence>
<keyword evidence="2 4" id="KW-0808">Transferase</keyword>
<organism evidence="4 5">
    <name type="scientific">[Mycoplasma] phocae</name>
    <dbReference type="NCBI Taxonomy" id="142651"/>
    <lineage>
        <taxon>Bacteria</taxon>
        <taxon>Bacillati</taxon>
        <taxon>Mycoplasmatota</taxon>
        <taxon>Mycoplasmoidales</taxon>
        <taxon>Metamycoplasmataceae</taxon>
        <taxon>Metamycoplasma</taxon>
    </lineage>
</organism>
<gene>
    <name evidence="4" type="ORF">DA803_02490</name>
</gene>
<accession>A0A2Z5IQH9</accession>
<dbReference type="SUPFAM" id="SSF53335">
    <property type="entry name" value="S-adenosyl-L-methionine-dependent methyltransferases"/>
    <property type="match status" value="1"/>
</dbReference>
<dbReference type="Proteomes" id="UP000252477">
    <property type="component" value="Chromosome"/>
</dbReference>
<evidence type="ECO:0000313" key="4">
    <source>
        <dbReference type="EMBL" id="AXE60940.1"/>
    </source>
</evidence>
<evidence type="ECO:0000256" key="1">
    <source>
        <dbReference type="ARBA" id="ARBA00022603"/>
    </source>
</evidence>
<dbReference type="InterPro" id="IPR001525">
    <property type="entry name" value="C5_MeTfrase"/>
</dbReference>
<dbReference type="InterPro" id="IPR029063">
    <property type="entry name" value="SAM-dependent_MTases_sf"/>
</dbReference>
<dbReference type="AlphaFoldDB" id="A0A2Z5IQH9"/>
<evidence type="ECO:0000313" key="5">
    <source>
        <dbReference type="Proteomes" id="UP000252477"/>
    </source>
</evidence>
<dbReference type="KEGG" id="mpho:DA803_02490"/>
<dbReference type="Gene3D" id="3.40.50.150">
    <property type="entry name" value="Vaccinia Virus protein VP39"/>
    <property type="match status" value="1"/>
</dbReference>
<evidence type="ECO:0000256" key="2">
    <source>
        <dbReference type="ARBA" id="ARBA00022679"/>
    </source>
</evidence>
<dbReference type="EMBL" id="CP029295">
    <property type="protein sequence ID" value="AXE60940.1"/>
    <property type="molecule type" value="Genomic_DNA"/>
</dbReference>
<keyword evidence="3" id="KW-0680">Restriction system</keyword>
<dbReference type="GO" id="GO:0032259">
    <property type="term" value="P:methylation"/>
    <property type="evidence" value="ECO:0007669"/>
    <property type="project" value="UniProtKB-KW"/>
</dbReference>
<proteinExistence type="predicted"/>
<keyword evidence="5" id="KW-1185">Reference proteome</keyword>
<keyword evidence="1 4" id="KW-0489">Methyltransferase</keyword>
<name>A0A2Z5IQH9_9BACT</name>
<sequence>MLGELGYKTFTATLNSINHGSIQKREKVFALSVLDNLKIPFSNDEEYKNKLEEKSKLYEKKWPQNIFETIFRSSSQDEIDDSLINKTPSRIRMIKTAKNLNTNISKKIFNSLKHNQNLRLCFL</sequence>
<reference evidence="4 5" key="1">
    <citation type="submission" date="2018-05" db="EMBL/GenBank/DDBJ databases">
        <title>Annotation of the Mycoplasma phocidae genome.</title>
        <authorList>
            <person name="Brown D.R."/>
            <person name="Kutish G.F."/>
            <person name="Frasca S.Jr."/>
        </authorList>
    </citation>
    <scope>NUCLEOTIDE SEQUENCE [LARGE SCALE GENOMIC DNA]</scope>
    <source>
        <strain evidence="4 5">105</strain>
    </source>
</reference>